<sequence>MKLNNEHVTISAAGQATRIRSWMHEAGFAEGTPKSALPTGAGESLIGRITRQAMPLGRVAIYGNYDTVRGIGEVPDLPRDIDLLVNRNVIGPLGPIYLDALRTEKQSYMAAADFWADFSWEEFRDFHNEHGKPVSILVAPSVAAKSGARFNLADDGATVENWERVDETTEDDLINIGAYIIDGQSTDINQILRELNRTTHKEDPFNDVMIAKGAMAAFIANGKAFNANNGDVYEAMREYSASKPVVLEPASPNPIDFAPNAP</sequence>
<dbReference type="Gene3D" id="3.90.550.10">
    <property type="entry name" value="Spore Coat Polysaccharide Biosynthesis Protein SpsA, Chain A"/>
    <property type="match status" value="1"/>
</dbReference>
<comment type="caution">
    <text evidence="1">The sequence shown here is derived from an EMBL/GenBank/DDBJ whole genome shotgun (WGS) entry which is preliminary data.</text>
</comment>
<dbReference type="EMBL" id="SCKX01000001">
    <property type="protein sequence ID" value="RWZ78921.1"/>
    <property type="molecule type" value="Genomic_DNA"/>
</dbReference>
<organism evidence="1 2">
    <name type="scientific">Candidatus Microsaccharimonas sossegonensis</name>
    <dbReference type="NCBI Taxonomy" id="2506948"/>
    <lineage>
        <taxon>Bacteria</taxon>
        <taxon>Candidatus Saccharimonadota</taxon>
        <taxon>Candidatus Saccharimonadia</taxon>
        <taxon>Candidatus Saccharimonadales</taxon>
        <taxon>Candidatus Saccharimonadaceae</taxon>
        <taxon>Candidatus Microsaccharimonas</taxon>
    </lineage>
</organism>
<protein>
    <submittedName>
        <fullName evidence="1">Uncharacterized protein</fullName>
    </submittedName>
</protein>
<keyword evidence="2" id="KW-1185">Reference proteome</keyword>
<dbReference type="SUPFAM" id="SSF53448">
    <property type="entry name" value="Nucleotide-diphospho-sugar transferases"/>
    <property type="match status" value="1"/>
</dbReference>
<gene>
    <name evidence="1" type="ORF">EOT05_04235</name>
</gene>
<proteinExistence type="predicted"/>
<dbReference type="AlphaFoldDB" id="A0A4Q0AI90"/>
<dbReference type="Proteomes" id="UP000289257">
    <property type="component" value="Unassembled WGS sequence"/>
</dbReference>
<accession>A0A4Q0AI90</accession>
<evidence type="ECO:0000313" key="1">
    <source>
        <dbReference type="EMBL" id="RWZ78921.1"/>
    </source>
</evidence>
<dbReference type="InterPro" id="IPR029044">
    <property type="entry name" value="Nucleotide-diphossugar_trans"/>
</dbReference>
<reference evidence="1" key="1">
    <citation type="submission" date="2019-01" db="EMBL/GenBank/DDBJ databases">
        <title>Genomic signatures and co-occurrence patterns of the ultra-small Saccharimodia (Patescibacteria phylum) suggest a symbiotic lifestyle.</title>
        <authorList>
            <person name="Lemos L."/>
            <person name="Medeiros J."/>
            <person name="Andreote F."/>
            <person name="Fernandes G."/>
            <person name="Varani A."/>
            <person name="Oliveira G."/>
            <person name="Pylro V."/>
        </authorList>
    </citation>
    <scope>NUCLEOTIDE SEQUENCE [LARGE SCALE GENOMIC DNA]</scope>
    <source>
        <strain evidence="1">AMD02</strain>
    </source>
</reference>
<evidence type="ECO:0000313" key="2">
    <source>
        <dbReference type="Proteomes" id="UP000289257"/>
    </source>
</evidence>
<name>A0A4Q0AI90_9BACT</name>